<evidence type="ECO:0000256" key="1">
    <source>
        <dbReference type="SAM" id="MobiDB-lite"/>
    </source>
</evidence>
<evidence type="ECO:0000313" key="3">
    <source>
        <dbReference type="EMBL" id="GAA0397377.1"/>
    </source>
</evidence>
<keyword evidence="4" id="KW-1185">Reference proteome</keyword>
<evidence type="ECO:0000256" key="2">
    <source>
        <dbReference type="SAM" id="SignalP"/>
    </source>
</evidence>
<organism evidence="3 4">
    <name type="scientific">Streptomyces luteireticuli</name>
    <dbReference type="NCBI Taxonomy" id="173858"/>
    <lineage>
        <taxon>Bacteria</taxon>
        <taxon>Bacillati</taxon>
        <taxon>Actinomycetota</taxon>
        <taxon>Actinomycetes</taxon>
        <taxon>Kitasatosporales</taxon>
        <taxon>Streptomycetaceae</taxon>
        <taxon>Streptomyces</taxon>
    </lineage>
</organism>
<feature type="chain" id="PRO_5046254419" description="Lipoprotein" evidence="2">
    <location>
        <begin position="20"/>
        <end position="152"/>
    </location>
</feature>
<name>A0ABN0YJ69_9ACTN</name>
<dbReference type="RefSeq" id="WP_344021841.1">
    <property type="nucleotide sequence ID" value="NZ_BAAABX010000019.1"/>
</dbReference>
<dbReference type="PROSITE" id="PS51257">
    <property type="entry name" value="PROKAR_LIPOPROTEIN"/>
    <property type="match status" value="1"/>
</dbReference>
<comment type="caution">
    <text evidence="3">The sequence shown here is derived from an EMBL/GenBank/DDBJ whole genome shotgun (WGS) entry which is preliminary data.</text>
</comment>
<feature type="region of interest" description="Disordered" evidence="1">
    <location>
        <begin position="25"/>
        <end position="44"/>
    </location>
</feature>
<dbReference type="EMBL" id="BAAABX010000019">
    <property type="protein sequence ID" value="GAA0397377.1"/>
    <property type="molecule type" value="Genomic_DNA"/>
</dbReference>
<feature type="signal peptide" evidence="2">
    <location>
        <begin position="1"/>
        <end position="19"/>
    </location>
</feature>
<reference evidence="3 4" key="1">
    <citation type="journal article" date="2019" name="Int. J. Syst. Evol. Microbiol.">
        <title>The Global Catalogue of Microorganisms (GCM) 10K type strain sequencing project: providing services to taxonomists for standard genome sequencing and annotation.</title>
        <authorList>
            <consortium name="The Broad Institute Genomics Platform"/>
            <consortium name="The Broad Institute Genome Sequencing Center for Infectious Disease"/>
            <person name="Wu L."/>
            <person name="Ma J."/>
        </authorList>
    </citation>
    <scope>NUCLEOTIDE SEQUENCE [LARGE SCALE GENOMIC DNA]</scope>
    <source>
        <strain evidence="3 4">JCM 4788</strain>
    </source>
</reference>
<dbReference type="Proteomes" id="UP001500879">
    <property type="component" value="Unassembled WGS sequence"/>
</dbReference>
<protein>
    <recommendedName>
        <fullName evidence="5">Lipoprotein</fullName>
    </recommendedName>
</protein>
<evidence type="ECO:0000313" key="4">
    <source>
        <dbReference type="Proteomes" id="UP001500879"/>
    </source>
</evidence>
<keyword evidence="2" id="KW-0732">Signal</keyword>
<accession>A0ABN0YJ69</accession>
<sequence length="152" mass="16095">MRRTTTAATVSALALTLTAVGTTGCGGPDRLHVEGPVPSSARTASGPVYVSDAMGRPLRRPTSFGVTEHTSLSGLRWQTWGGAKATATGRVSGMWCTTDACTESGYPATVELSGLEDYENVAYYTRAAIRSSHLPPDQAAELRDVRLPIPER</sequence>
<gene>
    <name evidence="3" type="ORF">GCM10010357_18090</name>
</gene>
<proteinExistence type="predicted"/>
<evidence type="ECO:0008006" key="5">
    <source>
        <dbReference type="Google" id="ProtNLM"/>
    </source>
</evidence>